<dbReference type="InterPro" id="IPR047243">
    <property type="entry name" value="RING-H2_BRAP2"/>
</dbReference>
<dbReference type="InterPro" id="IPR013083">
    <property type="entry name" value="Znf_RING/FYVE/PHD"/>
</dbReference>
<dbReference type="GO" id="GO:0007265">
    <property type="term" value="P:Ras protein signal transduction"/>
    <property type="evidence" value="ECO:0007669"/>
    <property type="project" value="TreeGrafter"/>
</dbReference>
<evidence type="ECO:0000313" key="9">
    <source>
        <dbReference type="EMBL" id="KIM32818.1"/>
    </source>
</evidence>
<evidence type="ECO:0000256" key="1">
    <source>
        <dbReference type="ARBA" id="ARBA00022723"/>
    </source>
</evidence>
<dbReference type="GO" id="GO:0016567">
    <property type="term" value="P:protein ubiquitination"/>
    <property type="evidence" value="ECO:0007669"/>
    <property type="project" value="TreeGrafter"/>
</dbReference>
<dbReference type="InterPro" id="IPR001841">
    <property type="entry name" value="Znf_RING"/>
</dbReference>
<sequence length="586" mass="65208">MHAFTICLRLNPKAKERVPKYIFDRLPRTPGLNTRERRAPSAALGKVPKDHRFGPIALDWVDMEQTDKGKEKGSEAGKGPATAVYTPDTETNSGGVMLSEGTIHLFRTNASASNVEDYVEDDTVLAILAVPSWMTVSDFLTFVSPAIEGFSHLRIVRDAVPSRAVALMKFRSAEHASDFREEFNGKFFNSMEPEICHVVKVKSIKIETPDLVTGRFPPVSDGSFELPTCPVCLERMDTAVTGLVTVPCSHTFHCQCLSKWENSRCPVCRYSQRALLSGPQPVSSRGRAMSTTAANANAMTACMDCAATSNLWICLICGNVGCGRYGRAHAHAHYQLTTHLYALELETQRVWDYAGDAYVHRLIQNRADGKLVELPSASITSGSAVDSSRALGPGPADTMAAEKVEAIGIEYSYLLTSQLDSQRAYYEEQLASVNEKLSSAYAKMDIRSKEVEDMGAERLRAEESWRREMEAKMADAAKERTKVEKKAEKAMELARKFEKELREEKMVNEGLMQNLTAVKKRSEAFEQEKTEFMGRISELEDQMRDLMVYLEMRDKVEKEGGELAGASIEMRPNSTASTSTRSKKKK</sequence>
<dbReference type="OrthoDB" id="273556at2759"/>
<dbReference type="Proteomes" id="UP000054097">
    <property type="component" value="Unassembled WGS sequence"/>
</dbReference>
<dbReference type="Gene3D" id="3.30.40.10">
    <property type="entry name" value="Zinc/RING finger domain, C3HC4 (zinc finger)"/>
    <property type="match status" value="2"/>
</dbReference>
<dbReference type="GO" id="GO:0061630">
    <property type="term" value="F:ubiquitin protein ligase activity"/>
    <property type="evidence" value="ECO:0007669"/>
    <property type="project" value="TreeGrafter"/>
</dbReference>
<dbReference type="PANTHER" id="PTHR24007">
    <property type="entry name" value="BRCA1-ASSOCIATED PROTEIN"/>
    <property type="match status" value="1"/>
</dbReference>
<keyword evidence="1" id="KW-0479">Metal-binding</keyword>
<keyword evidence="3" id="KW-0862">Zinc</keyword>
<keyword evidence="5" id="KW-0175">Coiled coil</keyword>
<dbReference type="InterPro" id="IPR034931">
    <property type="entry name" value="ETP1_RRM"/>
</dbReference>
<dbReference type="PANTHER" id="PTHR24007:SF7">
    <property type="entry name" value="BRCA1-ASSOCIATED PROTEIN"/>
    <property type="match status" value="1"/>
</dbReference>
<name>A0A0C2X3N8_SERVB</name>
<gene>
    <name evidence="9" type="ORF">M408DRAFT_326546</name>
</gene>
<evidence type="ECO:0000259" key="7">
    <source>
        <dbReference type="PROSITE" id="PS50089"/>
    </source>
</evidence>
<evidence type="ECO:0000256" key="2">
    <source>
        <dbReference type="ARBA" id="ARBA00022771"/>
    </source>
</evidence>
<evidence type="ECO:0000313" key="10">
    <source>
        <dbReference type="Proteomes" id="UP000054097"/>
    </source>
</evidence>
<feature type="region of interest" description="Disordered" evidence="6">
    <location>
        <begin position="561"/>
        <end position="586"/>
    </location>
</feature>
<evidence type="ECO:0000256" key="4">
    <source>
        <dbReference type="PROSITE-ProRule" id="PRU00502"/>
    </source>
</evidence>
<dbReference type="CDD" id="cd16457">
    <property type="entry name" value="RING-H2_BRAP2"/>
    <property type="match status" value="1"/>
</dbReference>
<dbReference type="Pfam" id="PF13639">
    <property type="entry name" value="zf-RING_2"/>
    <property type="match status" value="1"/>
</dbReference>
<keyword evidence="10" id="KW-1185">Reference proteome</keyword>
<dbReference type="Pfam" id="PF07576">
    <property type="entry name" value="BRAP2"/>
    <property type="match status" value="1"/>
</dbReference>
<dbReference type="AlphaFoldDB" id="A0A0C2X3N8"/>
<dbReference type="GO" id="GO:0005737">
    <property type="term" value="C:cytoplasm"/>
    <property type="evidence" value="ECO:0007669"/>
    <property type="project" value="TreeGrafter"/>
</dbReference>
<evidence type="ECO:0000256" key="6">
    <source>
        <dbReference type="SAM" id="MobiDB-lite"/>
    </source>
</evidence>
<feature type="coiled-coil region" evidence="5">
    <location>
        <begin position="466"/>
        <end position="542"/>
    </location>
</feature>
<reference evidence="9 10" key="1">
    <citation type="submission" date="2014-04" db="EMBL/GenBank/DDBJ databases">
        <authorList>
            <consortium name="DOE Joint Genome Institute"/>
            <person name="Kuo A."/>
            <person name="Zuccaro A."/>
            <person name="Kohler A."/>
            <person name="Nagy L.G."/>
            <person name="Floudas D."/>
            <person name="Copeland A."/>
            <person name="Barry K.W."/>
            <person name="Cichocki N."/>
            <person name="Veneault-Fourrey C."/>
            <person name="LaButti K."/>
            <person name="Lindquist E.A."/>
            <person name="Lipzen A."/>
            <person name="Lundell T."/>
            <person name="Morin E."/>
            <person name="Murat C."/>
            <person name="Sun H."/>
            <person name="Tunlid A."/>
            <person name="Henrissat B."/>
            <person name="Grigoriev I.V."/>
            <person name="Hibbett D.S."/>
            <person name="Martin F."/>
            <person name="Nordberg H.P."/>
            <person name="Cantor M.N."/>
            <person name="Hua S.X."/>
        </authorList>
    </citation>
    <scope>NUCLEOTIDE SEQUENCE [LARGE SCALE GENOMIC DNA]</scope>
    <source>
        <strain evidence="9 10">MAFF 305830</strain>
    </source>
</reference>
<keyword evidence="2 4" id="KW-0863">Zinc-finger</keyword>
<evidence type="ECO:0000256" key="5">
    <source>
        <dbReference type="SAM" id="Coils"/>
    </source>
</evidence>
<evidence type="ECO:0000259" key="8">
    <source>
        <dbReference type="PROSITE" id="PS50271"/>
    </source>
</evidence>
<dbReference type="PROSITE" id="PS50089">
    <property type="entry name" value="ZF_RING_2"/>
    <property type="match status" value="1"/>
</dbReference>
<dbReference type="SMART" id="SM00184">
    <property type="entry name" value="RING"/>
    <property type="match status" value="1"/>
</dbReference>
<organism evidence="9 10">
    <name type="scientific">Serendipita vermifera MAFF 305830</name>
    <dbReference type="NCBI Taxonomy" id="933852"/>
    <lineage>
        <taxon>Eukaryota</taxon>
        <taxon>Fungi</taxon>
        <taxon>Dikarya</taxon>
        <taxon>Basidiomycota</taxon>
        <taxon>Agaricomycotina</taxon>
        <taxon>Agaricomycetes</taxon>
        <taxon>Sebacinales</taxon>
        <taxon>Serendipitaceae</taxon>
        <taxon>Serendipita</taxon>
    </lineage>
</organism>
<dbReference type="GO" id="GO:0008270">
    <property type="term" value="F:zinc ion binding"/>
    <property type="evidence" value="ECO:0007669"/>
    <property type="project" value="UniProtKB-KW"/>
</dbReference>
<feature type="domain" description="RING-type" evidence="7">
    <location>
        <begin position="229"/>
        <end position="269"/>
    </location>
</feature>
<accession>A0A0C2X3N8</accession>
<reference evidence="10" key="2">
    <citation type="submission" date="2015-01" db="EMBL/GenBank/DDBJ databases">
        <title>Evolutionary Origins and Diversification of the Mycorrhizal Mutualists.</title>
        <authorList>
            <consortium name="DOE Joint Genome Institute"/>
            <consortium name="Mycorrhizal Genomics Consortium"/>
            <person name="Kohler A."/>
            <person name="Kuo A."/>
            <person name="Nagy L.G."/>
            <person name="Floudas D."/>
            <person name="Copeland A."/>
            <person name="Barry K.W."/>
            <person name="Cichocki N."/>
            <person name="Veneault-Fourrey C."/>
            <person name="LaButti K."/>
            <person name="Lindquist E.A."/>
            <person name="Lipzen A."/>
            <person name="Lundell T."/>
            <person name="Morin E."/>
            <person name="Murat C."/>
            <person name="Riley R."/>
            <person name="Ohm R."/>
            <person name="Sun H."/>
            <person name="Tunlid A."/>
            <person name="Henrissat B."/>
            <person name="Grigoriev I.V."/>
            <person name="Hibbett D.S."/>
            <person name="Martin F."/>
        </authorList>
    </citation>
    <scope>NUCLEOTIDE SEQUENCE [LARGE SCALE GENOMIC DNA]</scope>
    <source>
        <strain evidence="10">MAFF 305830</strain>
    </source>
</reference>
<dbReference type="PROSITE" id="PS50271">
    <property type="entry name" value="ZF_UBP"/>
    <property type="match status" value="1"/>
</dbReference>
<dbReference type="EMBL" id="KN824279">
    <property type="protein sequence ID" value="KIM32818.1"/>
    <property type="molecule type" value="Genomic_DNA"/>
</dbReference>
<feature type="domain" description="UBP-type" evidence="8">
    <location>
        <begin position="266"/>
        <end position="378"/>
    </location>
</feature>
<dbReference type="Pfam" id="PF02148">
    <property type="entry name" value="zf-UBP"/>
    <property type="match status" value="1"/>
</dbReference>
<dbReference type="CDD" id="cd12717">
    <property type="entry name" value="RRM_ETP1"/>
    <property type="match status" value="1"/>
</dbReference>
<evidence type="ECO:0000256" key="3">
    <source>
        <dbReference type="ARBA" id="ARBA00022833"/>
    </source>
</evidence>
<dbReference type="STRING" id="933852.A0A0C2X3N8"/>
<dbReference type="SMART" id="SM00290">
    <property type="entry name" value="ZnF_UBP"/>
    <property type="match status" value="1"/>
</dbReference>
<proteinExistence type="predicted"/>
<dbReference type="InterPro" id="IPR001607">
    <property type="entry name" value="Znf_UBP"/>
</dbReference>
<dbReference type="InterPro" id="IPR011422">
    <property type="entry name" value="BRAP2/ETP1_RRM"/>
</dbReference>
<evidence type="ECO:0008006" key="11">
    <source>
        <dbReference type="Google" id="ProtNLM"/>
    </source>
</evidence>
<dbReference type="HOGENOM" id="CLU_009969_0_1_1"/>
<feature type="region of interest" description="Disordered" evidence="6">
    <location>
        <begin position="67"/>
        <end position="91"/>
    </location>
</feature>
<dbReference type="SUPFAM" id="SSF57850">
    <property type="entry name" value="RING/U-box"/>
    <property type="match status" value="1"/>
</dbReference>
<protein>
    <recommendedName>
        <fullName evidence="11">BRCA1-associated protein</fullName>
    </recommendedName>
</protein>